<dbReference type="EMBL" id="UYRU01114432">
    <property type="protein sequence ID" value="VDN45061.1"/>
    <property type="molecule type" value="Genomic_DNA"/>
</dbReference>
<dbReference type="AlphaFoldDB" id="A0A3P7PPU7"/>
<sequence length="162" mass="17779">MLGKKISLPWKITSFYFHIRFRHFVSPSRDYLHALPPAILLLGLYLAAGLPKRIWLAESKALVISSDWASEHALLLIDLRQGIAPSDRIIRLPSPLADLPTDAGKTGYGSVSLLDIHEDVIAVCASSLTTPHFLAVSKLPPTVLQAKDCVTQMKYATLLLPA</sequence>
<dbReference type="Proteomes" id="UP000281553">
    <property type="component" value="Unassembled WGS sequence"/>
</dbReference>
<organism evidence="1 2">
    <name type="scientific">Dibothriocephalus latus</name>
    <name type="common">Fish tapeworm</name>
    <name type="synonym">Diphyllobothrium latum</name>
    <dbReference type="NCBI Taxonomy" id="60516"/>
    <lineage>
        <taxon>Eukaryota</taxon>
        <taxon>Metazoa</taxon>
        <taxon>Spiralia</taxon>
        <taxon>Lophotrochozoa</taxon>
        <taxon>Platyhelminthes</taxon>
        <taxon>Cestoda</taxon>
        <taxon>Eucestoda</taxon>
        <taxon>Diphyllobothriidea</taxon>
        <taxon>Diphyllobothriidae</taxon>
        <taxon>Dibothriocephalus</taxon>
    </lineage>
</organism>
<dbReference type="OrthoDB" id="416344at2759"/>
<accession>A0A3P7PPU7</accession>
<evidence type="ECO:0000313" key="2">
    <source>
        <dbReference type="Proteomes" id="UP000281553"/>
    </source>
</evidence>
<reference evidence="1 2" key="1">
    <citation type="submission" date="2018-11" db="EMBL/GenBank/DDBJ databases">
        <authorList>
            <consortium name="Pathogen Informatics"/>
        </authorList>
    </citation>
    <scope>NUCLEOTIDE SEQUENCE [LARGE SCALE GENOMIC DNA]</scope>
</reference>
<evidence type="ECO:0000313" key="1">
    <source>
        <dbReference type="EMBL" id="VDN45061.1"/>
    </source>
</evidence>
<gene>
    <name evidence="1" type="ORF">DILT_LOCUS19508</name>
</gene>
<proteinExistence type="predicted"/>
<protein>
    <submittedName>
        <fullName evidence="1">Uncharacterized protein</fullName>
    </submittedName>
</protein>
<keyword evidence="2" id="KW-1185">Reference proteome</keyword>
<name>A0A3P7PPU7_DIBLA</name>